<name>A0A0C1IXR3_9BACT</name>
<dbReference type="SUPFAM" id="SSF51556">
    <property type="entry name" value="Metallo-dependent hydrolases"/>
    <property type="match status" value="1"/>
</dbReference>
<protein>
    <submittedName>
        <fullName evidence="5">Hydrolase TatD</fullName>
    </submittedName>
</protein>
<dbReference type="AlphaFoldDB" id="A0A0C1IXR3"/>
<dbReference type="PIRSF" id="PIRSF005902">
    <property type="entry name" value="DNase_TatD"/>
    <property type="match status" value="1"/>
</dbReference>
<organism evidence="5 6">
    <name type="scientific">Flavihumibacter solisilvae</name>
    <dbReference type="NCBI Taxonomy" id="1349421"/>
    <lineage>
        <taxon>Bacteria</taxon>
        <taxon>Pseudomonadati</taxon>
        <taxon>Bacteroidota</taxon>
        <taxon>Chitinophagia</taxon>
        <taxon>Chitinophagales</taxon>
        <taxon>Chitinophagaceae</taxon>
        <taxon>Flavihumibacter</taxon>
    </lineage>
</organism>
<accession>A0A0C1IXR3</accession>
<feature type="binding site" evidence="4">
    <location>
        <position position="94"/>
    </location>
    <ligand>
        <name>a divalent metal cation</name>
        <dbReference type="ChEBI" id="CHEBI:60240"/>
        <label>1</label>
    </ligand>
</feature>
<gene>
    <name evidence="5" type="ORF">OI18_06515</name>
</gene>
<dbReference type="InterPro" id="IPR018228">
    <property type="entry name" value="DNase_TatD-rel_CS"/>
</dbReference>
<feature type="binding site" evidence="4">
    <location>
        <position position="130"/>
    </location>
    <ligand>
        <name>a divalent metal cation</name>
        <dbReference type="ChEBI" id="CHEBI:60240"/>
        <label>2</label>
    </ligand>
</feature>
<evidence type="ECO:0000313" key="6">
    <source>
        <dbReference type="Proteomes" id="UP000031408"/>
    </source>
</evidence>
<keyword evidence="2 4" id="KW-0479">Metal-binding</keyword>
<evidence type="ECO:0000313" key="5">
    <source>
        <dbReference type="EMBL" id="KIC95269.1"/>
    </source>
</evidence>
<dbReference type="CDD" id="cd01310">
    <property type="entry name" value="TatD_DNAse"/>
    <property type="match status" value="1"/>
</dbReference>
<dbReference type="GO" id="GO:0005829">
    <property type="term" value="C:cytosol"/>
    <property type="evidence" value="ECO:0007669"/>
    <property type="project" value="TreeGrafter"/>
</dbReference>
<dbReference type="InterPro" id="IPR001130">
    <property type="entry name" value="TatD-like"/>
</dbReference>
<feature type="binding site" evidence="4">
    <location>
        <position position="155"/>
    </location>
    <ligand>
        <name>a divalent metal cation</name>
        <dbReference type="ChEBI" id="CHEBI:60240"/>
        <label>2</label>
    </ligand>
</feature>
<sequence length="258" mass="28965">MVLIDTHCHLYLEEFREDIRLVIEKATAAGVEQIYLPAIDSSEHQNLVDLEAAFPGKCVAMMGLHPCYVKENVEDELKLVEEWLSKRSFAAVGEIGLDFYWDRTFENQQYDAFRRQIGLALKYSLPIVIHSRNSTQECIEIVNEHIGKGLGGVFHCFGGSYEQAKQIADAGFYLGIGGVVTYKNAGLPAVLERLSLDQIVLETDAPYLTPVPFRGKRNESAYLPYVVAKLAEIYQVDREEVAARTTANARKLFKLTAS</sequence>
<proteinExistence type="inferred from homology"/>
<dbReference type="NCBIfam" id="TIGR00010">
    <property type="entry name" value="YchF/TatD family DNA exonuclease"/>
    <property type="match status" value="1"/>
</dbReference>
<dbReference type="STRING" id="1349421.OI18_06515"/>
<dbReference type="InterPro" id="IPR015991">
    <property type="entry name" value="TatD/YcfH-like"/>
</dbReference>
<dbReference type="Proteomes" id="UP000031408">
    <property type="component" value="Unassembled WGS sequence"/>
</dbReference>
<dbReference type="FunFam" id="3.20.20.140:FF:000005">
    <property type="entry name" value="TatD family hydrolase"/>
    <property type="match status" value="1"/>
</dbReference>
<feature type="binding site" evidence="4">
    <location>
        <position position="9"/>
    </location>
    <ligand>
        <name>a divalent metal cation</name>
        <dbReference type="ChEBI" id="CHEBI:60240"/>
        <label>1</label>
    </ligand>
</feature>
<keyword evidence="6" id="KW-1185">Reference proteome</keyword>
<comment type="similarity">
    <text evidence="1">Belongs to the metallo-dependent hydrolases superfamily. TatD-type hydrolase family.</text>
</comment>
<dbReference type="RefSeq" id="WP_039138462.1">
    <property type="nucleotide sequence ID" value="NZ_JSVC01000007.1"/>
</dbReference>
<dbReference type="EMBL" id="JSVC01000007">
    <property type="protein sequence ID" value="KIC95269.1"/>
    <property type="molecule type" value="Genomic_DNA"/>
</dbReference>
<dbReference type="InterPro" id="IPR032466">
    <property type="entry name" value="Metal_Hydrolase"/>
</dbReference>
<dbReference type="PANTHER" id="PTHR46124">
    <property type="entry name" value="D-AMINOACYL-TRNA DEACYLASE"/>
    <property type="match status" value="1"/>
</dbReference>
<evidence type="ECO:0000256" key="2">
    <source>
        <dbReference type="ARBA" id="ARBA00022723"/>
    </source>
</evidence>
<evidence type="ECO:0000256" key="3">
    <source>
        <dbReference type="ARBA" id="ARBA00022801"/>
    </source>
</evidence>
<dbReference type="GO" id="GO:0046872">
    <property type="term" value="F:metal ion binding"/>
    <property type="evidence" value="ECO:0007669"/>
    <property type="project" value="UniProtKB-KW"/>
</dbReference>
<evidence type="ECO:0000256" key="1">
    <source>
        <dbReference type="ARBA" id="ARBA00009275"/>
    </source>
</evidence>
<dbReference type="GO" id="GO:0004536">
    <property type="term" value="F:DNA nuclease activity"/>
    <property type="evidence" value="ECO:0007669"/>
    <property type="project" value="InterPro"/>
</dbReference>
<dbReference type="Gene3D" id="3.20.20.140">
    <property type="entry name" value="Metal-dependent hydrolases"/>
    <property type="match status" value="1"/>
</dbReference>
<dbReference type="GO" id="GO:0016788">
    <property type="term" value="F:hydrolase activity, acting on ester bonds"/>
    <property type="evidence" value="ECO:0007669"/>
    <property type="project" value="InterPro"/>
</dbReference>
<dbReference type="PROSITE" id="PS01091">
    <property type="entry name" value="TATD_3"/>
    <property type="match status" value="1"/>
</dbReference>
<dbReference type="PANTHER" id="PTHR46124:SF4">
    <property type="entry name" value="HYDROLASE TATD"/>
    <property type="match status" value="1"/>
</dbReference>
<feature type="binding site" evidence="4">
    <location>
        <position position="204"/>
    </location>
    <ligand>
        <name>a divalent metal cation</name>
        <dbReference type="ChEBI" id="CHEBI:60240"/>
        <label>1</label>
    </ligand>
</feature>
<comment type="caution">
    <text evidence="5">The sequence shown here is derived from an EMBL/GenBank/DDBJ whole genome shotgun (WGS) entry which is preliminary data.</text>
</comment>
<evidence type="ECO:0000256" key="4">
    <source>
        <dbReference type="PIRSR" id="PIRSR005902-1"/>
    </source>
</evidence>
<dbReference type="Pfam" id="PF01026">
    <property type="entry name" value="TatD_DNase"/>
    <property type="match status" value="1"/>
</dbReference>
<reference evidence="5 6" key="1">
    <citation type="submission" date="2014-11" db="EMBL/GenBank/DDBJ databases">
        <title>Genome sequence of Flavihumibacter solisilvae 3-3.</title>
        <authorList>
            <person name="Zhou G."/>
            <person name="Li M."/>
            <person name="Wang G."/>
        </authorList>
    </citation>
    <scope>NUCLEOTIDE SEQUENCE [LARGE SCALE GENOMIC DNA]</scope>
    <source>
        <strain evidence="5 6">3-3</strain>
    </source>
</reference>
<dbReference type="OrthoDB" id="9810005at2"/>
<keyword evidence="3 5" id="KW-0378">Hydrolase</keyword>
<feature type="binding site" evidence="4">
    <location>
        <position position="7"/>
    </location>
    <ligand>
        <name>a divalent metal cation</name>
        <dbReference type="ChEBI" id="CHEBI:60240"/>
        <label>1</label>
    </ligand>
</feature>